<feature type="compositionally biased region" description="Polar residues" evidence="1">
    <location>
        <begin position="255"/>
        <end position="270"/>
    </location>
</feature>
<dbReference type="AlphaFoldDB" id="A0A2P5C4J9"/>
<dbReference type="OrthoDB" id="10470451at2759"/>
<evidence type="ECO:0000256" key="1">
    <source>
        <dbReference type="SAM" id="MobiDB-lite"/>
    </source>
</evidence>
<evidence type="ECO:0000313" key="3">
    <source>
        <dbReference type="Proteomes" id="UP000237105"/>
    </source>
</evidence>
<evidence type="ECO:0008006" key="4">
    <source>
        <dbReference type="Google" id="ProtNLM"/>
    </source>
</evidence>
<dbReference type="EMBL" id="JXTB01000176">
    <property type="protein sequence ID" value="PON55977.1"/>
    <property type="molecule type" value="Genomic_DNA"/>
</dbReference>
<organism evidence="2 3">
    <name type="scientific">Parasponia andersonii</name>
    <name type="common">Sponia andersonii</name>
    <dbReference type="NCBI Taxonomy" id="3476"/>
    <lineage>
        <taxon>Eukaryota</taxon>
        <taxon>Viridiplantae</taxon>
        <taxon>Streptophyta</taxon>
        <taxon>Embryophyta</taxon>
        <taxon>Tracheophyta</taxon>
        <taxon>Spermatophyta</taxon>
        <taxon>Magnoliopsida</taxon>
        <taxon>eudicotyledons</taxon>
        <taxon>Gunneridae</taxon>
        <taxon>Pentapetalae</taxon>
        <taxon>rosids</taxon>
        <taxon>fabids</taxon>
        <taxon>Rosales</taxon>
        <taxon>Cannabaceae</taxon>
        <taxon>Parasponia</taxon>
    </lineage>
</organism>
<evidence type="ECO:0000313" key="2">
    <source>
        <dbReference type="EMBL" id="PON55977.1"/>
    </source>
</evidence>
<dbReference type="Proteomes" id="UP000237105">
    <property type="component" value="Unassembled WGS sequence"/>
</dbReference>
<comment type="caution">
    <text evidence="2">The sequence shown here is derived from an EMBL/GenBank/DDBJ whole genome shotgun (WGS) entry which is preliminary data.</text>
</comment>
<sequence>LDDWVLCKLYKTLHHRSRNEEESGNGVEDIQPVEEYQSCNQVESNHQMEEILSFEQEIPQGSNTPYETESYVHNDYASAPYDNAYASSSFFSSEQQPIQPSPSDIYSSTGNLGNYGELSFYTVDATPINQCQAFFNPNHLMSNGGPRPVSYTSNPYIDYGSTPSPAIQEPIQPSLNAFHDIHNLGLDTHSGLSSNMFGATPTDPQQSSSGYNNGSPQDEELELLLSKLADHIQGVNTQQPITRLSAIFDPGPRLNSVTTNQVPHISNSET</sequence>
<feature type="region of interest" description="Disordered" evidence="1">
    <location>
        <begin position="192"/>
        <end position="217"/>
    </location>
</feature>
<protein>
    <recommendedName>
        <fullName evidence="4">NAC domain containing protein</fullName>
    </recommendedName>
</protein>
<reference evidence="3" key="1">
    <citation type="submission" date="2016-06" db="EMBL/GenBank/DDBJ databases">
        <title>Parallel loss of symbiosis genes in relatives of nitrogen-fixing non-legume Parasponia.</title>
        <authorList>
            <person name="Van Velzen R."/>
            <person name="Holmer R."/>
            <person name="Bu F."/>
            <person name="Rutten L."/>
            <person name="Van Zeijl A."/>
            <person name="Liu W."/>
            <person name="Santuari L."/>
            <person name="Cao Q."/>
            <person name="Sharma T."/>
            <person name="Shen D."/>
            <person name="Roswanjaya Y."/>
            <person name="Wardhani T."/>
            <person name="Kalhor M.S."/>
            <person name="Jansen J."/>
            <person name="Van den Hoogen J."/>
            <person name="Gungor B."/>
            <person name="Hartog M."/>
            <person name="Hontelez J."/>
            <person name="Verver J."/>
            <person name="Yang W.-C."/>
            <person name="Schijlen E."/>
            <person name="Repin R."/>
            <person name="Schilthuizen M."/>
            <person name="Schranz E."/>
            <person name="Heidstra R."/>
            <person name="Miyata K."/>
            <person name="Fedorova E."/>
            <person name="Kohlen W."/>
            <person name="Bisseling T."/>
            <person name="Smit S."/>
            <person name="Geurts R."/>
        </authorList>
    </citation>
    <scope>NUCLEOTIDE SEQUENCE [LARGE SCALE GENOMIC DNA]</scope>
    <source>
        <strain evidence="3">cv. WU1-14</strain>
    </source>
</reference>
<feature type="region of interest" description="Disordered" evidence="1">
    <location>
        <begin position="250"/>
        <end position="270"/>
    </location>
</feature>
<gene>
    <name evidence="2" type="ORF">PanWU01x14_184440</name>
</gene>
<feature type="non-terminal residue" evidence="2">
    <location>
        <position position="1"/>
    </location>
</feature>
<name>A0A2P5C4J9_PARAD</name>
<feature type="compositionally biased region" description="Polar residues" evidence="1">
    <location>
        <begin position="192"/>
        <end position="216"/>
    </location>
</feature>
<keyword evidence="3" id="KW-1185">Reference proteome</keyword>
<proteinExistence type="predicted"/>
<accession>A0A2P5C4J9</accession>